<protein>
    <recommendedName>
        <fullName evidence="10">Putative proline/betaine transporter</fullName>
    </recommendedName>
</protein>
<evidence type="ECO:0000256" key="8">
    <source>
        <dbReference type="ARBA" id="ARBA00023136"/>
    </source>
</evidence>
<gene>
    <name evidence="13" type="ORF">GCM10017566_58920</name>
</gene>
<dbReference type="OrthoDB" id="8953821at2"/>
<feature type="transmembrane region" description="Helical" evidence="11">
    <location>
        <begin position="268"/>
        <end position="287"/>
    </location>
</feature>
<dbReference type="Pfam" id="PF07690">
    <property type="entry name" value="MFS_1"/>
    <property type="match status" value="1"/>
</dbReference>
<dbReference type="PANTHER" id="PTHR43045:SF1">
    <property type="entry name" value="SHIKIMATE TRANSPORTER"/>
    <property type="match status" value="1"/>
</dbReference>
<dbReference type="SUPFAM" id="SSF103473">
    <property type="entry name" value="MFS general substrate transporter"/>
    <property type="match status" value="1"/>
</dbReference>
<dbReference type="InterPro" id="IPR005829">
    <property type="entry name" value="Sugar_transporter_CS"/>
</dbReference>
<keyword evidence="4" id="KW-1003">Cell membrane</keyword>
<evidence type="ECO:0000256" key="9">
    <source>
        <dbReference type="ARBA" id="ARBA00037295"/>
    </source>
</evidence>
<dbReference type="GO" id="GO:0005886">
    <property type="term" value="C:plasma membrane"/>
    <property type="evidence" value="ECO:0007669"/>
    <property type="project" value="UniProtKB-SubCell"/>
</dbReference>
<keyword evidence="6" id="KW-0769">Symport</keyword>
<dbReference type="InterPro" id="IPR011701">
    <property type="entry name" value="MFS"/>
</dbReference>
<keyword evidence="14" id="KW-1185">Reference proteome</keyword>
<feature type="transmembrane region" description="Helical" evidence="11">
    <location>
        <begin position="110"/>
        <end position="130"/>
    </location>
</feature>
<proteinExistence type="inferred from homology"/>
<comment type="caution">
    <text evidence="13">The sequence shown here is derived from an EMBL/GenBank/DDBJ whole genome shotgun (WGS) entry which is preliminary data.</text>
</comment>
<dbReference type="Gene3D" id="1.20.1250.20">
    <property type="entry name" value="MFS general substrate transporter like domains"/>
    <property type="match status" value="2"/>
</dbReference>
<feature type="transmembrane region" description="Helical" evidence="11">
    <location>
        <begin position="392"/>
        <end position="412"/>
    </location>
</feature>
<evidence type="ECO:0000256" key="4">
    <source>
        <dbReference type="ARBA" id="ARBA00022475"/>
    </source>
</evidence>
<name>A0A8H9IY65_9PSEU</name>
<feature type="transmembrane region" description="Helical" evidence="11">
    <location>
        <begin position="234"/>
        <end position="256"/>
    </location>
</feature>
<evidence type="ECO:0000256" key="7">
    <source>
        <dbReference type="ARBA" id="ARBA00022989"/>
    </source>
</evidence>
<comment type="subcellular location">
    <subcellularLocation>
        <location evidence="1">Cell membrane</location>
        <topology evidence="1">Multi-pass membrane protein</topology>
    </subcellularLocation>
</comment>
<dbReference type="PROSITE" id="PS00217">
    <property type="entry name" value="SUGAR_TRANSPORT_2"/>
    <property type="match status" value="1"/>
</dbReference>
<keyword evidence="3" id="KW-0813">Transport</keyword>
<evidence type="ECO:0000256" key="5">
    <source>
        <dbReference type="ARBA" id="ARBA00022692"/>
    </source>
</evidence>
<evidence type="ECO:0000313" key="14">
    <source>
        <dbReference type="Proteomes" id="UP000658656"/>
    </source>
</evidence>
<feature type="transmembrane region" description="Helical" evidence="11">
    <location>
        <begin position="87"/>
        <end position="104"/>
    </location>
</feature>
<dbReference type="InterPro" id="IPR020846">
    <property type="entry name" value="MFS_dom"/>
</dbReference>
<feature type="transmembrane region" description="Helical" evidence="11">
    <location>
        <begin position="364"/>
        <end position="386"/>
    </location>
</feature>
<evidence type="ECO:0000259" key="12">
    <source>
        <dbReference type="PROSITE" id="PS50850"/>
    </source>
</evidence>
<comment type="function">
    <text evidence="9">May be a proton symporter involved in the uptake of osmolytes such as proline and glycine betaine.</text>
</comment>
<evidence type="ECO:0000256" key="3">
    <source>
        <dbReference type="ARBA" id="ARBA00022448"/>
    </source>
</evidence>
<reference evidence="13" key="1">
    <citation type="journal article" date="2014" name="Int. J. Syst. Evol. Microbiol.">
        <title>Complete genome sequence of Corynebacterium casei LMG S-19264T (=DSM 44701T), isolated from a smear-ripened cheese.</title>
        <authorList>
            <consortium name="US DOE Joint Genome Institute (JGI-PGF)"/>
            <person name="Walter F."/>
            <person name="Albersmeier A."/>
            <person name="Kalinowski J."/>
            <person name="Ruckert C."/>
        </authorList>
    </citation>
    <scope>NUCLEOTIDE SEQUENCE</scope>
    <source>
        <strain evidence="13">CGMCC 4.7679</strain>
    </source>
</reference>
<dbReference type="EMBL" id="BNAV01000011">
    <property type="protein sequence ID" value="GHF76864.1"/>
    <property type="molecule type" value="Genomic_DNA"/>
</dbReference>
<feature type="transmembrane region" description="Helical" evidence="11">
    <location>
        <begin position="186"/>
        <end position="207"/>
    </location>
</feature>
<feature type="domain" description="Major facilitator superfamily (MFS) profile" evidence="12">
    <location>
        <begin position="13"/>
        <end position="417"/>
    </location>
</feature>
<evidence type="ECO:0000313" key="13">
    <source>
        <dbReference type="EMBL" id="GHF76864.1"/>
    </source>
</evidence>
<keyword evidence="5 11" id="KW-0812">Transmembrane</keyword>
<dbReference type="RefSeq" id="WP_145936773.1">
    <property type="nucleotide sequence ID" value="NZ_BNAV01000011.1"/>
</dbReference>
<feature type="transmembrane region" description="Helical" evidence="11">
    <location>
        <begin position="151"/>
        <end position="174"/>
    </location>
</feature>
<dbReference type="FunFam" id="1.20.1250.20:FF:000001">
    <property type="entry name" value="Dicarboxylate MFS transporter"/>
    <property type="match status" value="1"/>
</dbReference>
<reference evidence="13" key="2">
    <citation type="submission" date="2020-09" db="EMBL/GenBank/DDBJ databases">
        <authorList>
            <person name="Sun Q."/>
            <person name="Zhou Y."/>
        </authorList>
    </citation>
    <scope>NUCLEOTIDE SEQUENCE</scope>
    <source>
        <strain evidence="13">CGMCC 4.7679</strain>
    </source>
</reference>
<evidence type="ECO:0000256" key="11">
    <source>
        <dbReference type="SAM" id="Phobius"/>
    </source>
</evidence>
<evidence type="ECO:0000256" key="1">
    <source>
        <dbReference type="ARBA" id="ARBA00004651"/>
    </source>
</evidence>
<evidence type="ECO:0000256" key="6">
    <source>
        <dbReference type="ARBA" id="ARBA00022847"/>
    </source>
</evidence>
<feature type="transmembrane region" description="Helical" evidence="11">
    <location>
        <begin position="324"/>
        <end position="343"/>
    </location>
</feature>
<dbReference type="GO" id="GO:0015293">
    <property type="term" value="F:symporter activity"/>
    <property type="evidence" value="ECO:0007669"/>
    <property type="project" value="UniProtKB-KW"/>
</dbReference>
<dbReference type="Proteomes" id="UP000658656">
    <property type="component" value="Unassembled WGS sequence"/>
</dbReference>
<keyword evidence="7 11" id="KW-1133">Transmembrane helix</keyword>
<keyword evidence="8 11" id="KW-0472">Membrane</keyword>
<evidence type="ECO:0000256" key="10">
    <source>
        <dbReference type="ARBA" id="ARBA00039918"/>
    </source>
</evidence>
<sequence length="441" mass="46879">MTTQLTRASLPRTVAASVIGTVAEYYDFFIYGTASALVFNKVFFPAVSPLLGTLAAFSTYAVGFFARPLGGIVWGHVGDRLGRRRTLVYTLLLTGLGTFAVGLMPGYAQIGVWAPVVLVLVRLVQGFGVGGEQGGAVLLTAEAAPAARRGFYASFVQLGSPAAYLIPSALFALLDARMSERDFVAWGWRIPFLLSAVVVLVGLYVRLRVRETFQPGREHRAPLKVLMRDHRREVVAGTLTKFVEAAVFPFYTVFLVSYAKSQGVDSGTVLDGVIVAIVAELVLLPVWGLLTDRVGRRPVYLAATVLNLVLVVPGFLAIQTGNAVVITLLLVAGLAFGHGATYAPQASYFPELFPAGARYSGVSIVWQFGSMIASGPFTVVAAALLAASGGGFTLDAVYVGVLILISLVALRWMPETAPRARGGEYAGWATDSRPATEGQPA</sequence>
<dbReference type="CDD" id="cd17369">
    <property type="entry name" value="MFS_ShiA_like"/>
    <property type="match status" value="1"/>
</dbReference>
<evidence type="ECO:0000256" key="2">
    <source>
        <dbReference type="ARBA" id="ARBA00008240"/>
    </source>
</evidence>
<feature type="transmembrane region" description="Helical" evidence="11">
    <location>
        <begin position="299"/>
        <end position="318"/>
    </location>
</feature>
<dbReference type="PANTHER" id="PTHR43045">
    <property type="entry name" value="SHIKIMATE TRANSPORTER"/>
    <property type="match status" value="1"/>
</dbReference>
<accession>A0A8H9IY65</accession>
<dbReference type="PROSITE" id="PS50850">
    <property type="entry name" value="MFS"/>
    <property type="match status" value="1"/>
</dbReference>
<feature type="transmembrane region" description="Helical" evidence="11">
    <location>
        <begin position="42"/>
        <end position="66"/>
    </location>
</feature>
<comment type="similarity">
    <text evidence="2">Belongs to the major facilitator superfamily. Metabolite:H+ Symporter (MHS) family (TC 2.A.1.6) family.</text>
</comment>
<organism evidence="13 14">
    <name type="scientific">Amycolatopsis bartoniae</name>
    <dbReference type="NCBI Taxonomy" id="941986"/>
    <lineage>
        <taxon>Bacteria</taxon>
        <taxon>Bacillati</taxon>
        <taxon>Actinomycetota</taxon>
        <taxon>Actinomycetes</taxon>
        <taxon>Pseudonocardiales</taxon>
        <taxon>Pseudonocardiaceae</taxon>
        <taxon>Amycolatopsis</taxon>
    </lineage>
</organism>
<dbReference type="InterPro" id="IPR036259">
    <property type="entry name" value="MFS_trans_sf"/>
</dbReference>
<dbReference type="AlphaFoldDB" id="A0A8H9IY65"/>